<dbReference type="AlphaFoldDB" id="A0AAN7SIH7"/>
<dbReference type="EMBL" id="JARPUR010000002">
    <property type="protein sequence ID" value="KAK4883007.1"/>
    <property type="molecule type" value="Genomic_DNA"/>
</dbReference>
<accession>A0AAN7SIH7</accession>
<protein>
    <submittedName>
        <fullName evidence="1">Uncharacterized protein</fullName>
    </submittedName>
</protein>
<dbReference type="PANTHER" id="PTHR33047:SF8">
    <property type="entry name" value="REGULATOR OF RDNA TRANSCRIPTION PROTEIN 15"/>
    <property type="match status" value="1"/>
</dbReference>
<organism evidence="1 2">
    <name type="scientific">Aquatica leii</name>
    <dbReference type="NCBI Taxonomy" id="1421715"/>
    <lineage>
        <taxon>Eukaryota</taxon>
        <taxon>Metazoa</taxon>
        <taxon>Ecdysozoa</taxon>
        <taxon>Arthropoda</taxon>
        <taxon>Hexapoda</taxon>
        <taxon>Insecta</taxon>
        <taxon>Pterygota</taxon>
        <taxon>Neoptera</taxon>
        <taxon>Endopterygota</taxon>
        <taxon>Coleoptera</taxon>
        <taxon>Polyphaga</taxon>
        <taxon>Elateriformia</taxon>
        <taxon>Elateroidea</taxon>
        <taxon>Lampyridae</taxon>
        <taxon>Luciolinae</taxon>
        <taxon>Aquatica</taxon>
    </lineage>
</organism>
<name>A0AAN7SIH7_9COLE</name>
<dbReference type="Proteomes" id="UP001353858">
    <property type="component" value="Unassembled WGS sequence"/>
</dbReference>
<comment type="caution">
    <text evidence="1">The sequence shown here is derived from an EMBL/GenBank/DDBJ whole genome shotgun (WGS) entry which is preliminary data.</text>
</comment>
<keyword evidence="2" id="KW-1185">Reference proteome</keyword>
<dbReference type="InterPro" id="IPR052997">
    <property type="entry name" value="RRT15-like"/>
</dbReference>
<proteinExistence type="predicted"/>
<evidence type="ECO:0000313" key="2">
    <source>
        <dbReference type="Proteomes" id="UP001353858"/>
    </source>
</evidence>
<dbReference type="PANTHER" id="PTHR33047">
    <property type="entry name" value="PROTEIN TAR1"/>
    <property type="match status" value="1"/>
</dbReference>
<evidence type="ECO:0000313" key="1">
    <source>
        <dbReference type="EMBL" id="KAK4883007.1"/>
    </source>
</evidence>
<gene>
    <name evidence="1" type="ORF">RN001_006326</name>
</gene>
<reference evidence="2" key="1">
    <citation type="submission" date="2023-01" db="EMBL/GenBank/DDBJ databases">
        <title>Key to firefly adult light organ development and bioluminescence: homeobox transcription factors regulate luciferase expression and transportation to peroxisome.</title>
        <authorList>
            <person name="Fu X."/>
        </authorList>
    </citation>
    <scope>NUCLEOTIDE SEQUENCE [LARGE SCALE GENOMIC DNA]</scope>
</reference>
<sequence length="100" mass="10992">MIGRADIERSKSDVAMNAWPPQASILCGNFSDTSCPAFAVPMLTEHRDQASICPFALRKVSVLAELALGHLILLQMYRPSQTPRLAVSSNRIAKEQSCDF</sequence>